<protein>
    <submittedName>
        <fullName evidence="2">Uncharacterized protein</fullName>
    </submittedName>
</protein>
<proteinExistence type="predicted"/>
<feature type="region of interest" description="Disordered" evidence="1">
    <location>
        <begin position="30"/>
        <end position="78"/>
    </location>
</feature>
<dbReference type="EMBL" id="ASPP01026207">
    <property type="protein sequence ID" value="ETO07383.1"/>
    <property type="molecule type" value="Genomic_DNA"/>
</dbReference>
<evidence type="ECO:0000256" key="1">
    <source>
        <dbReference type="SAM" id="MobiDB-lite"/>
    </source>
</evidence>
<keyword evidence="3" id="KW-1185">Reference proteome</keyword>
<comment type="caution">
    <text evidence="2">The sequence shown here is derived from an EMBL/GenBank/DDBJ whole genome shotgun (WGS) entry which is preliminary data.</text>
</comment>
<dbReference type="Proteomes" id="UP000023152">
    <property type="component" value="Unassembled WGS sequence"/>
</dbReference>
<evidence type="ECO:0000313" key="2">
    <source>
        <dbReference type="EMBL" id="ETO07383.1"/>
    </source>
</evidence>
<name>X6LZR7_RETFI</name>
<reference evidence="2 3" key="1">
    <citation type="journal article" date="2013" name="Curr. Biol.">
        <title>The Genome of the Foraminiferan Reticulomyxa filosa.</title>
        <authorList>
            <person name="Glockner G."/>
            <person name="Hulsmann N."/>
            <person name="Schleicher M."/>
            <person name="Noegel A.A."/>
            <person name="Eichinger L."/>
            <person name="Gallinger C."/>
            <person name="Pawlowski J."/>
            <person name="Sierra R."/>
            <person name="Euteneuer U."/>
            <person name="Pillet L."/>
            <person name="Moustafa A."/>
            <person name="Platzer M."/>
            <person name="Groth M."/>
            <person name="Szafranski K."/>
            <person name="Schliwa M."/>
        </authorList>
    </citation>
    <scope>NUCLEOTIDE SEQUENCE [LARGE SCALE GENOMIC DNA]</scope>
</reference>
<accession>X6LZR7</accession>
<organism evidence="2 3">
    <name type="scientific">Reticulomyxa filosa</name>
    <dbReference type="NCBI Taxonomy" id="46433"/>
    <lineage>
        <taxon>Eukaryota</taxon>
        <taxon>Sar</taxon>
        <taxon>Rhizaria</taxon>
        <taxon>Retaria</taxon>
        <taxon>Foraminifera</taxon>
        <taxon>Monothalamids</taxon>
        <taxon>Reticulomyxidae</taxon>
        <taxon>Reticulomyxa</taxon>
    </lineage>
</organism>
<gene>
    <name evidence="2" type="ORF">RFI_30010</name>
</gene>
<dbReference type="AlphaFoldDB" id="X6LZR7"/>
<feature type="compositionally biased region" description="Basic residues" evidence="1">
    <location>
        <begin position="30"/>
        <end position="49"/>
    </location>
</feature>
<evidence type="ECO:0000313" key="3">
    <source>
        <dbReference type="Proteomes" id="UP000023152"/>
    </source>
</evidence>
<sequence length="147" mass="17874">MYIILLYNVEIKIVDWVPLLIKKKGILEKRKKGKKKKSKKVKKKKRKNEKVKEKNVIIKKKNGKKEKEKSIRKKKRDIFDNENNNERKRLCFKFLFFFNQQIEMNSKQVFIKVSLPSFFNNIQLICYFCIFILETANSLIQVKTWRL</sequence>
<feature type="compositionally biased region" description="Basic residues" evidence="1">
    <location>
        <begin position="57"/>
        <end position="76"/>
    </location>
</feature>